<reference evidence="8 9" key="1">
    <citation type="submission" date="2014-06" db="EMBL/GenBank/DDBJ databases">
        <authorList>
            <person name="Swart Estienne"/>
        </authorList>
    </citation>
    <scope>NUCLEOTIDE SEQUENCE [LARGE SCALE GENOMIC DNA]</scope>
    <source>
        <strain evidence="8 9">130c</strain>
    </source>
</reference>
<evidence type="ECO:0000256" key="5">
    <source>
        <dbReference type="ARBA" id="ARBA00023203"/>
    </source>
</evidence>
<dbReference type="GO" id="GO:0005737">
    <property type="term" value="C:cytoplasm"/>
    <property type="evidence" value="ECO:0007669"/>
    <property type="project" value="InterPro"/>
</dbReference>
<dbReference type="GO" id="GO:0008290">
    <property type="term" value="C:F-actin capping protein complex"/>
    <property type="evidence" value="ECO:0007669"/>
    <property type="project" value="UniProtKB-UniRule"/>
</dbReference>
<dbReference type="GO" id="GO:0051015">
    <property type="term" value="F:actin filament binding"/>
    <property type="evidence" value="ECO:0007669"/>
    <property type="project" value="TreeGrafter"/>
</dbReference>
<dbReference type="Gene3D" id="3.90.1150.210">
    <property type="entry name" value="F-actin capping protein, beta subunit"/>
    <property type="match status" value="2"/>
</dbReference>
<gene>
    <name evidence="8" type="primary">Contig3262.g3486</name>
    <name evidence="8" type="ORF">STYLEM_6434</name>
</gene>
<keyword evidence="6 7" id="KW-0206">Cytoskeleton</keyword>
<dbReference type="PANTHER" id="PTHR10619">
    <property type="entry name" value="F-ACTIN-CAPPING PROTEIN SUBUNIT BETA"/>
    <property type="match status" value="1"/>
</dbReference>
<dbReference type="GO" id="GO:0030036">
    <property type="term" value="P:actin cytoskeleton organization"/>
    <property type="evidence" value="ECO:0007669"/>
    <property type="project" value="InterPro"/>
</dbReference>
<keyword evidence="9" id="KW-1185">Reference proteome</keyword>
<organism evidence="8 9">
    <name type="scientific">Stylonychia lemnae</name>
    <name type="common">Ciliate</name>
    <dbReference type="NCBI Taxonomy" id="5949"/>
    <lineage>
        <taxon>Eukaryota</taxon>
        <taxon>Sar</taxon>
        <taxon>Alveolata</taxon>
        <taxon>Ciliophora</taxon>
        <taxon>Intramacronucleata</taxon>
        <taxon>Spirotrichea</taxon>
        <taxon>Stichotrichia</taxon>
        <taxon>Sporadotrichida</taxon>
        <taxon>Oxytrichidae</taxon>
        <taxon>Stylonychinae</taxon>
        <taxon>Stylonychia</taxon>
    </lineage>
</organism>
<evidence type="ECO:0000256" key="6">
    <source>
        <dbReference type="ARBA" id="ARBA00023212"/>
    </source>
</evidence>
<dbReference type="InterPro" id="IPR001698">
    <property type="entry name" value="CAPZB"/>
</dbReference>
<comment type="function">
    <text evidence="7">F-actin-capping proteins bind in a Ca(2+)-independent manner to the fast growing ends of actin filaments (barbed end) thereby blocking the exchange of subunits at these ends. Unlike other capping proteins (such as gelsolin and severin), these proteins do not sever actin filaments.</text>
</comment>
<comment type="subunit">
    <text evidence="7">Heterodimer of an alpha and a beta subunit.</text>
</comment>
<comment type="similarity">
    <text evidence="2 7">Belongs to the F-actin-capping protein beta subunit family.</text>
</comment>
<dbReference type="PANTHER" id="PTHR10619:SF0">
    <property type="entry name" value="F-ACTIN-CAPPING PROTEIN SUBUNIT BETA ISOFORMS 1 AND 2"/>
    <property type="match status" value="1"/>
</dbReference>
<dbReference type="GO" id="GO:0000902">
    <property type="term" value="P:cell morphogenesis"/>
    <property type="evidence" value="ECO:0007669"/>
    <property type="project" value="TreeGrafter"/>
</dbReference>
<dbReference type="Pfam" id="PF01115">
    <property type="entry name" value="F_actin_cap_B"/>
    <property type="match status" value="1"/>
</dbReference>
<dbReference type="InterPro" id="IPR019771">
    <property type="entry name" value="F-actin_capping_bsu_CS"/>
</dbReference>
<dbReference type="AlphaFoldDB" id="A0A078A9K1"/>
<keyword evidence="3 7" id="KW-0117">Actin capping</keyword>
<dbReference type="GO" id="GO:0051016">
    <property type="term" value="P:barbed-end actin filament capping"/>
    <property type="evidence" value="ECO:0007669"/>
    <property type="project" value="UniProtKB-UniRule"/>
</dbReference>
<dbReference type="PRINTS" id="PR00192">
    <property type="entry name" value="FACTINCAPB"/>
</dbReference>
<dbReference type="InterPro" id="IPR037282">
    <property type="entry name" value="CapZ_alpha/beta"/>
</dbReference>
<dbReference type="OrthoDB" id="9979678at2759"/>
<dbReference type="PROSITE" id="PS00231">
    <property type="entry name" value="F_ACTIN_CAPPING_BETA"/>
    <property type="match status" value="1"/>
</dbReference>
<name>A0A078A9K1_STYLE</name>
<dbReference type="InterPro" id="IPR043175">
    <property type="entry name" value="CAPZB_N"/>
</dbReference>
<dbReference type="FunCoup" id="A0A078A9K1">
    <property type="interactions" value="414"/>
</dbReference>
<dbReference type="SUPFAM" id="SSF90096">
    <property type="entry name" value="Subunits of heterodimeric actin filament capping protein Capz"/>
    <property type="match status" value="1"/>
</dbReference>
<dbReference type="InterPro" id="IPR042276">
    <property type="entry name" value="CapZ_alpha/beta_2"/>
</dbReference>
<evidence type="ECO:0000256" key="7">
    <source>
        <dbReference type="RuleBase" id="RU365078"/>
    </source>
</evidence>
<evidence type="ECO:0000313" key="9">
    <source>
        <dbReference type="Proteomes" id="UP000039865"/>
    </source>
</evidence>
<dbReference type="EMBL" id="CCKQ01006185">
    <property type="protein sequence ID" value="CDW77473.1"/>
    <property type="molecule type" value="Genomic_DNA"/>
</dbReference>
<evidence type="ECO:0000256" key="2">
    <source>
        <dbReference type="ARBA" id="ARBA00006039"/>
    </source>
</evidence>
<dbReference type="InParanoid" id="A0A078A9K1"/>
<accession>A0A078A9K1</accession>
<dbReference type="Proteomes" id="UP000039865">
    <property type="component" value="Unassembled WGS sequence"/>
</dbReference>
<proteinExistence type="inferred from homology"/>
<comment type="subcellular location">
    <subcellularLocation>
        <location evidence="1 7">Cytoplasm</location>
        <location evidence="1 7">Cytoskeleton</location>
    </subcellularLocation>
</comment>
<dbReference type="OMA" id="VESTIMM"/>
<dbReference type="Gene3D" id="1.20.58.570">
    <property type="match status" value="1"/>
</dbReference>
<protein>
    <recommendedName>
        <fullName evidence="7">F-actin-capping protein subunit beta</fullName>
    </recommendedName>
</protein>
<evidence type="ECO:0000256" key="3">
    <source>
        <dbReference type="ARBA" id="ARBA00022467"/>
    </source>
</evidence>
<evidence type="ECO:0000256" key="4">
    <source>
        <dbReference type="ARBA" id="ARBA00022490"/>
    </source>
</evidence>
<evidence type="ECO:0000256" key="1">
    <source>
        <dbReference type="ARBA" id="ARBA00004245"/>
    </source>
</evidence>
<sequence>MESNTTVLNSCFNLMRRLSPNDIKKNVAGLAALIQNEDLRYEVIQKIDQPLESEFDTVANQYYLKCEYNRDGDSYRSPWSNKYFPPRSDDAVYPSNEILGMEQKANDVFQRYAQLYFDQAQTSVYFFDTEIGFGACFLVKKALEEKKARYRVVSTVFLKMLSNNPVYGNLEIAGNLSRSKEETYNLDAKSGDEFHIANIGKLIEANETEIRTEMDGIYINKTKQIINTGRLREEYMTKEEKLNFQRELQEAMNQMKVDKKVILSNAKQAKWILGSFLVGTLFMQQVVYKRMLTYHEVFGYDGNGGKMLKIITNLTDEEIARLKYVRRLNWHWRGSRKMDAGRDVIQTQELSDRGINWPQETYIEYEKRPPHDKYL</sequence>
<keyword evidence="4 7" id="KW-0963">Cytoplasm</keyword>
<keyword evidence="5 7" id="KW-0009">Actin-binding</keyword>
<evidence type="ECO:0000313" key="8">
    <source>
        <dbReference type="EMBL" id="CDW77473.1"/>
    </source>
</evidence>